<feature type="domain" description="PKD" evidence="6">
    <location>
        <begin position="1183"/>
        <end position="1260"/>
    </location>
</feature>
<evidence type="ECO:0000259" key="6">
    <source>
        <dbReference type="PROSITE" id="PS50093"/>
    </source>
</evidence>
<protein>
    <submittedName>
        <fullName evidence="7">Gliding motility-associated-like protein</fullName>
    </submittedName>
</protein>
<feature type="domain" description="PKD" evidence="6">
    <location>
        <begin position="14"/>
        <end position="93"/>
    </location>
</feature>
<evidence type="ECO:0000256" key="4">
    <source>
        <dbReference type="ARBA" id="ARBA00022989"/>
    </source>
</evidence>
<dbReference type="InterPro" id="IPR013783">
    <property type="entry name" value="Ig-like_fold"/>
</dbReference>
<feature type="domain" description="PKD" evidence="6">
    <location>
        <begin position="97"/>
        <end position="184"/>
    </location>
</feature>
<dbReference type="RefSeq" id="WP_133992034.1">
    <property type="nucleotide sequence ID" value="NZ_SODV01000001.1"/>
</dbReference>
<feature type="domain" description="PKD" evidence="6">
    <location>
        <begin position="967"/>
        <end position="1020"/>
    </location>
</feature>
<dbReference type="Proteomes" id="UP000294498">
    <property type="component" value="Unassembled WGS sequence"/>
</dbReference>
<dbReference type="OrthoDB" id="7794186at2"/>
<gene>
    <name evidence="7" type="ORF">EDB95_1434</name>
</gene>
<evidence type="ECO:0000256" key="1">
    <source>
        <dbReference type="ARBA" id="ARBA00004141"/>
    </source>
</evidence>
<dbReference type="FunFam" id="2.60.40.10:FF:000270">
    <property type="entry name" value="Cell surface protein"/>
    <property type="match status" value="1"/>
</dbReference>
<accession>A0A4R8DQI0</accession>
<feature type="domain" description="PKD" evidence="6">
    <location>
        <begin position="267"/>
        <end position="328"/>
    </location>
</feature>
<dbReference type="Gene3D" id="2.60.40.10">
    <property type="entry name" value="Immunoglobulins"/>
    <property type="match status" value="15"/>
</dbReference>
<keyword evidence="3" id="KW-0677">Repeat</keyword>
<organism evidence="7 8">
    <name type="scientific">Dinghuibacter silviterrae</name>
    <dbReference type="NCBI Taxonomy" id="1539049"/>
    <lineage>
        <taxon>Bacteria</taxon>
        <taxon>Pseudomonadati</taxon>
        <taxon>Bacteroidota</taxon>
        <taxon>Chitinophagia</taxon>
        <taxon>Chitinophagales</taxon>
        <taxon>Chitinophagaceae</taxon>
        <taxon>Dinghuibacter</taxon>
    </lineage>
</organism>
<comment type="caution">
    <text evidence="7">The sequence shown here is derived from an EMBL/GenBank/DDBJ whole genome shotgun (WGS) entry which is preliminary data.</text>
</comment>
<feature type="domain" description="PKD" evidence="6">
    <location>
        <begin position="1039"/>
        <end position="1081"/>
    </location>
</feature>
<dbReference type="SUPFAM" id="SSF49299">
    <property type="entry name" value="PKD domain"/>
    <property type="match status" value="15"/>
</dbReference>
<feature type="domain" description="PKD" evidence="6">
    <location>
        <begin position="762"/>
        <end position="848"/>
    </location>
</feature>
<dbReference type="InterPro" id="IPR000601">
    <property type="entry name" value="PKD_dom"/>
</dbReference>
<evidence type="ECO:0000313" key="7">
    <source>
        <dbReference type="EMBL" id="TDX00410.1"/>
    </source>
</evidence>
<dbReference type="PANTHER" id="PTHR46730">
    <property type="entry name" value="POLYCYSTIN-1"/>
    <property type="match status" value="1"/>
</dbReference>
<dbReference type="Pfam" id="PF13585">
    <property type="entry name" value="CHU_C"/>
    <property type="match status" value="1"/>
</dbReference>
<feature type="domain" description="PKD" evidence="6">
    <location>
        <begin position="622"/>
        <end position="679"/>
    </location>
</feature>
<feature type="domain" description="PKD" evidence="6">
    <location>
        <begin position="848"/>
        <end position="938"/>
    </location>
</feature>
<dbReference type="PROSITE" id="PS50093">
    <property type="entry name" value="PKD"/>
    <property type="match status" value="14"/>
</dbReference>
<dbReference type="InterPro" id="IPR026341">
    <property type="entry name" value="T9SS_type_B"/>
</dbReference>
<dbReference type="InterPro" id="IPR022409">
    <property type="entry name" value="PKD/Chitinase_dom"/>
</dbReference>
<keyword evidence="8" id="KW-1185">Reference proteome</keyword>
<name>A0A4R8DQI0_9BACT</name>
<dbReference type="InterPro" id="IPR035986">
    <property type="entry name" value="PKD_dom_sf"/>
</dbReference>
<feature type="domain" description="PKD" evidence="6">
    <location>
        <begin position="346"/>
        <end position="424"/>
    </location>
</feature>
<dbReference type="Pfam" id="PF00801">
    <property type="entry name" value="PKD"/>
    <property type="match status" value="1"/>
</dbReference>
<feature type="domain" description="PKD" evidence="6">
    <location>
        <begin position="200"/>
        <end position="269"/>
    </location>
</feature>
<comment type="subcellular location">
    <subcellularLocation>
        <location evidence="1">Membrane</location>
        <topology evidence="1">Multi-pass membrane protein</topology>
    </subcellularLocation>
</comment>
<feature type="domain" description="PKD" evidence="6">
    <location>
        <begin position="1128"/>
        <end position="1159"/>
    </location>
</feature>
<sequence>MLLQAVLQPAKGQVQAAFSASPVSGCTPLFVQFTDQSAGNPVSWKWDLGNGNRSGIQNPAATYFSPGTYTVKLVVTDASGHVDSVTKTQYISVYPIPVAAFGVTDTTGCLPLATAFADSSTTTPGSIVQWKWDFGDGTTASTADPQHTYTAAGRFNVSLQVTSNYGCAATLTRLNLVDIPAPAQAAFSANPVAACKTPDTVRFANTSTGPGPLTYTWAFGDQGVSTVPNPMHIYTQPGTYTVSLIATSPMGCADTLTQTAYIAVGQGNASFTTSVPTGCTKSPVTFRNTTGVHPDSVLWRFGDGQVSRLPGPAHTYTLAGSYAVTLVVYAGACTDSVTQTFPVTNPPKGNFTASRTTGCSLPLSVQFQADSSGILTYAWTFGDGGTSTLQNPVHTYTSFGSFTVRLIVTGPGGCPDTVQANAYINISPPSAIFKGLPVFGCVPYTITPTAQITSPDPVVQYLWDFGDGSQSAVAAPSHTYTVQGTYTISLTMTTSGGCTATQQDTAAVTVGTKPATAFTGSPTSACVGQAILFTGTTPGPVSNWNWYPTGLGGDVYGGTPNYYWAYGDTGTYTVALVNVNNGCRDTVVHQLYIHIAPPAAHFTTAMNCSQRLTRSFTDVSVDETARLWKFGDGDTSTEPNPVHTYATPGTYWVSLTVTNGTCTETGSQKILVIMEDPTIQASVSSTCRRSMVTFTCPHLDTSMVSGITWDFGDGVLQSSRNNPAITHVYLLSGQYHVTVRVTDLNHCDTTYTLPVPVSVNGPTAAFTPAPTAVCAGVPVTFNDHSTTDGTHPLAGWTWSFGDGVRDSLLTPPYLHTYTKGGSMLVVLTVRDTYGCTDSTVGNVLVSAPRVDFSVSDTVICAGKTIYFDNRSTGGMAPITYTWNFGDGITASASNPGFAPSHVYTRPGLDTVSLRLTDALGCSDSLSKPGYVHVQVPTAAFTLPQKISSCPPLQAQFTNQSSSFTGSQWDFGDGNTSTGNNPVHFYSYPGVYVVTLTVTGASGCTSVANDTVIVHGPTGTFTYSPVTGCDSVSARFAVASDSSVNFVWDYGDGETLSGPQNMASHAYLDTGTYQPRIILVNADHCQVPITGAQLIHVYKAVAGLGMNATKACGSALIQFEDSSLSNDAPGAYFWDFGDGSTSSAQNPSHAYNQPGAYSVTHAFTTINGCTDTLRLPDTIHIFQPPEVQVHGDSSACMPATLSFYADVLAGASLSWQWNLGDGQTAKTPQPPPAAYTQAGNYTVSLQVVDNHGCTDSSGVNVVIHPLPATSAGGNYVLCQGTPIALQASGADRYVWSPPAGLSCTTCATPQADPPSDIEYYLTGYTVYGCTTADSAHIRVIHPPVVLVGGDTAVCLGGYYRLQASGAYTYRWSPSTGLTNPDIADPVATPPATTTYTVAGSDSAHCFTELGHITVTVDPLPTVSVGPDVTAAAGTPTPLHTTNSPDVTGWVWAPPGGLSCDTCPDPSASPTGNTFYTVTVRNAAGCTAQDTLTVFVTCGGGNVFIPNTFSPNGDGMNDVFYPRGKGISLVKSFRIFNRWGQLVFERYNFLPNDVSAGWDGTVGGRKVSPDVFVYECEIICENNQALLFKGDVTLLR</sequence>
<evidence type="ECO:0000256" key="5">
    <source>
        <dbReference type="ARBA" id="ARBA00023136"/>
    </source>
</evidence>
<dbReference type="GO" id="GO:0005261">
    <property type="term" value="F:monoatomic cation channel activity"/>
    <property type="evidence" value="ECO:0007669"/>
    <property type="project" value="TreeGrafter"/>
</dbReference>
<evidence type="ECO:0000256" key="3">
    <source>
        <dbReference type="ARBA" id="ARBA00022737"/>
    </source>
</evidence>
<dbReference type="EMBL" id="SODV01000001">
    <property type="protein sequence ID" value="TDX00410.1"/>
    <property type="molecule type" value="Genomic_DNA"/>
</dbReference>
<evidence type="ECO:0000313" key="8">
    <source>
        <dbReference type="Proteomes" id="UP000294498"/>
    </source>
</evidence>
<evidence type="ECO:0000256" key="2">
    <source>
        <dbReference type="ARBA" id="ARBA00022692"/>
    </source>
</evidence>
<dbReference type="Pfam" id="PF18911">
    <property type="entry name" value="PKD_4"/>
    <property type="match status" value="12"/>
</dbReference>
<dbReference type="NCBIfam" id="TIGR04131">
    <property type="entry name" value="Bac_Flav_CTERM"/>
    <property type="match status" value="1"/>
</dbReference>
<dbReference type="GO" id="GO:0005886">
    <property type="term" value="C:plasma membrane"/>
    <property type="evidence" value="ECO:0007669"/>
    <property type="project" value="TreeGrafter"/>
</dbReference>
<feature type="domain" description="PKD" evidence="6">
    <location>
        <begin position="708"/>
        <end position="759"/>
    </location>
</feature>
<dbReference type="SMART" id="SM00089">
    <property type="entry name" value="PKD"/>
    <property type="match status" value="14"/>
</dbReference>
<dbReference type="GO" id="GO:0006816">
    <property type="term" value="P:calcium ion transport"/>
    <property type="evidence" value="ECO:0007669"/>
    <property type="project" value="TreeGrafter"/>
</dbReference>
<feature type="domain" description="PKD" evidence="6">
    <location>
        <begin position="454"/>
        <end position="510"/>
    </location>
</feature>
<keyword evidence="4" id="KW-1133">Transmembrane helix</keyword>
<reference evidence="7 8" key="1">
    <citation type="submission" date="2019-03" db="EMBL/GenBank/DDBJ databases">
        <title>Genomic Encyclopedia of Type Strains, Phase IV (KMG-IV): sequencing the most valuable type-strain genomes for metagenomic binning, comparative biology and taxonomic classification.</title>
        <authorList>
            <person name="Goeker M."/>
        </authorList>
    </citation>
    <scope>NUCLEOTIDE SEQUENCE [LARGE SCALE GENOMIC DNA]</scope>
    <source>
        <strain evidence="7 8">DSM 100059</strain>
    </source>
</reference>
<dbReference type="PANTHER" id="PTHR46730:SF1">
    <property type="entry name" value="PLAT DOMAIN-CONTAINING PROTEIN"/>
    <property type="match status" value="1"/>
</dbReference>
<keyword evidence="2" id="KW-0812">Transmembrane</keyword>
<dbReference type="CDD" id="cd00146">
    <property type="entry name" value="PKD"/>
    <property type="match status" value="13"/>
</dbReference>
<proteinExistence type="predicted"/>
<keyword evidence="5" id="KW-0472">Membrane</keyword>